<sequence>MGKIKKGKTPKEKKKPSVEVLPPIEFHHEPPSMVAENLLSEGVVIWRRNSLGFRVQQLQSEKYYSVLDLLQFHTALEDPMSNLLKFSQKWHPIEEMLEHAVDWFSECLSFVAIDEATEQVCGTLIGRIIYTSRARAEIDELQRKIEAEIKEEEEARIEKFADDVVDMRKHSDDQKSLKVKTRNVSQLKKRKDDSFDYDEDLMNSVMRPSDNPSATYKSAKIIKGSCVSKPKSDEIITDDVKDDESSRSLLVEVSKKRKTEIGKAKDKAADKVEKVQPLFEAPKDTIPVEIKSSPPTYIFDDTYQDYKDQTLKHFMKIRYKLFHYYSLLEACEGLCYYKIYIWSVAEPFQNKGIGSDLLDAAVEMCYQLEIPMMVVICTSQKSQGIATRAGFVPITRLHYNNMIGAELYNEKVAVAMIKYLNVPVLESYIQVTKEKVVQEEEVKKKNEESEGSKDKKKKKKKDDKDKKKSKK</sequence>
<reference evidence="3 4" key="1">
    <citation type="submission" date="2022-12" db="EMBL/GenBank/DDBJ databases">
        <title>Chromosome-level genome assembly of true bugs.</title>
        <authorList>
            <person name="Ma L."/>
            <person name="Li H."/>
        </authorList>
    </citation>
    <scope>NUCLEOTIDE SEQUENCE [LARGE SCALE GENOMIC DNA]</scope>
    <source>
        <strain evidence="3">Lab_2022b</strain>
    </source>
</reference>
<dbReference type="SUPFAM" id="SSF55729">
    <property type="entry name" value="Acyl-CoA N-acyltransferases (Nat)"/>
    <property type="match status" value="1"/>
</dbReference>
<evidence type="ECO:0008006" key="5">
    <source>
        <dbReference type="Google" id="ProtNLM"/>
    </source>
</evidence>
<evidence type="ECO:0000313" key="3">
    <source>
        <dbReference type="EMBL" id="KAK9500502.1"/>
    </source>
</evidence>
<gene>
    <name evidence="3" type="ORF">O3M35_001756</name>
</gene>
<protein>
    <recommendedName>
        <fullName evidence="5">N-acetyltransferase domain-containing protein</fullName>
    </recommendedName>
</protein>
<organism evidence="3 4">
    <name type="scientific">Rhynocoris fuscipes</name>
    <dbReference type="NCBI Taxonomy" id="488301"/>
    <lineage>
        <taxon>Eukaryota</taxon>
        <taxon>Metazoa</taxon>
        <taxon>Ecdysozoa</taxon>
        <taxon>Arthropoda</taxon>
        <taxon>Hexapoda</taxon>
        <taxon>Insecta</taxon>
        <taxon>Pterygota</taxon>
        <taxon>Neoptera</taxon>
        <taxon>Paraneoptera</taxon>
        <taxon>Hemiptera</taxon>
        <taxon>Heteroptera</taxon>
        <taxon>Panheteroptera</taxon>
        <taxon>Cimicomorpha</taxon>
        <taxon>Reduviidae</taxon>
        <taxon>Harpactorinae</taxon>
        <taxon>Harpactorini</taxon>
        <taxon>Rhynocoris</taxon>
    </lineage>
</organism>
<evidence type="ECO:0000256" key="1">
    <source>
        <dbReference type="SAM" id="Coils"/>
    </source>
</evidence>
<feature type="compositionally biased region" description="Basic and acidic residues" evidence="2">
    <location>
        <begin position="435"/>
        <end position="453"/>
    </location>
</feature>
<dbReference type="Proteomes" id="UP001461498">
    <property type="component" value="Unassembled WGS sequence"/>
</dbReference>
<feature type="compositionally biased region" description="Basic and acidic residues" evidence="2">
    <location>
        <begin position="462"/>
        <end position="471"/>
    </location>
</feature>
<accession>A0AAW1CV89</accession>
<name>A0AAW1CV89_9HEMI</name>
<keyword evidence="1" id="KW-0175">Coiled coil</keyword>
<dbReference type="AlphaFoldDB" id="A0AAW1CV89"/>
<evidence type="ECO:0000256" key="2">
    <source>
        <dbReference type="SAM" id="MobiDB-lite"/>
    </source>
</evidence>
<dbReference type="EMBL" id="JAPXFL010000010">
    <property type="protein sequence ID" value="KAK9500502.1"/>
    <property type="molecule type" value="Genomic_DNA"/>
</dbReference>
<comment type="caution">
    <text evidence="3">The sequence shown here is derived from an EMBL/GenBank/DDBJ whole genome shotgun (WGS) entry which is preliminary data.</text>
</comment>
<dbReference type="Gene3D" id="3.40.630.30">
    <property type="match status" value="2"/>
</dbReference>
<keyword evidence="4" id="KW-1185">Reference proteome</keyword>
<dbReference type="InterPro" id="IPR016181">
    <property type="entry name" value="Acyl_CoA_acyltransferase"/>
</dbReference>
<feature type="region of interest" description="Disordered" evidence="2">
    <location>
        <begin position="435"/>
        <end position="471"/>
    </location>
</feature>
<proteinExistence type="predicted"/>
<dbReference type="GO" id="GO:0008080">
    <property type="term" value="F:N-acetyltransferase activity"/>
    <property type="evidence" value="ECO:0007669"/>
    <property type="project" value="TreeGrafter"/>
</dbReference>
<feature type="coiled-coil region" evidence="1">
    <location>
        <begin position="131"/>
        <end position="158"/>
    </location>
</feature>
<dbReference type="PANTHER" id="PTHR20905">
    <property type="entry name" value="N-ACETYLTRANSFERASE-RELATED"/>
    <property type="match status" value="1"/>
</dbReference>
<dbReference type="PANTHER" id="PTHR20905:SF28">
    <property type="entry name" value="GH28833P-RELATED"/>
    <property type="match status" value="1"/>
</dbReference>
<evidence type="ECO:0000313" key="4">
    <source>
        <dbReference type="Proteomes" id="UP001461498"/>
    </source>
</evidence>